<evidence type="ECO:0000313" key="2">
    <source>
        <dbReference type="EMBL" id="PVH92192.1"/>
    </source>
</evidence>
<dbReference type="EMBL" id="KZ805710">
    <property type="protein sequence ID" value="PVH92192.1"/>
    <property type="molecule type" value="Genomic_DNA"/>
</dbReference>
<dbReference type="Proteomes" id="UP000244855">
    <property type="component" value="Unassembled WGS sequence"/>
</dbReference>
<organism evidence="2 3">
    <name type="scientific">Periconia macrospinosa</name>
    <dbReference type="NCBI Taxonomy" id="97972"/>
    <lineage>
        <taxon>Eukaryota</taxon>
        <taxon>Fungi</taxon>
        <taxon>Dikarya</taxon>
        <taxon>Ascomycota</taxon>
        <taxon>Pezizomycotina</taxon>
        <taxon>Dothideomycetes</taxon>
        <taxon>Pleosporomycetidae</taxon>
        <taxon>Pleosporales</taxon>
        <taxon>Massarineae</taxon>
        <taxon>Periconiaceae</taxon>
        <taxon>Periconia</taxon>
    </lineage>
</organism>
<name>A0A2V1D2D6_9PLEO</name>
<dbReference type="STRING" id="97972.A0A2V1D2D6"/>
<proteinExistence type="predicted"/>
<feature type="region of interest" description="Disordered" evidence="1">
    <location>
        <begin position="1"/>
        <end position="28"/>
    </location>
</feature>
<feature type="region of interest" description="Disordered" evidence="1">
    <location>
        <begin position="43"/>
        <end position="62"/>
    </location>
</feature>
<keyword evidence="3" id="KW-1185">Reference proteome</keyword>
<protein>
    <submittedName>
        <fullName evidence="2">Uncharacterized protein</fullName>
    </submittedName>
</protein>
<gene>
    <name evidence="2" type="ORF">DM02DRAFT_663190</name>
</gene>
<dbReference type="AlphaFoldDB" id="A0A2V1D2D6"/>
<evidence type="ECO:0000313" key="3">
    <source>
        <dbReference type="Proteomes" id="UP000244855"/>
    </source>
</evidence>
<accession>A0A2V1D2D6</accession>
<dbReference type="OrthoDB" id="3552137at2759"/>
<reference evidence="2 3" key="1">
    <citation type="journal article" date="2018" name="Sci. Rep.">
        <title>Comparative genomics provides insights into the lifestyle and reveals functional heterogeneity of dark septate endophytic fungi.</title>
        <authorList>
            <person name="Knapp D.G."/>
            <person name="Nemeth J.B."/>
            <person name="Barry K."/>
            <person name="Hainaut M."/>
            <person name="Henrissat B."/>
            <person name="Johnson J."/>
            <person name="Kuo A."/>
            <person name="Lim J.H.P."/>
            <person name="Lipzen A."/>
            <person name="Nolan M."/>
            <person name="Ohm R.A."/>
            <person name="Tamas L."/>
            <person name="Grigoriev I.V."/>
            <person name="Spatafora J.W."/>
            <person name="Nagy L.G."/>
            <person name="Kovacs G.M."/>
        </authorList>
    </citation>
    <scope>NUCLEOTIDE SEQUENCE [LARGE SCALE GENOMIC DNA]</scope>
    <source>
        <strain evidence="2 3">DSE2036</strain>
    </source>
</reference>
<sequence>MPQRFFYNSPAFTRTSPVKDKDPTAKGQGAKIKTRILLILTSDTVQHSPPPSPSRRKAPLLPKLDTARTCLREEIAQKTKVKADNFLVANKDYFLPLLPERNYIQDLLYVPL</sequence>
<evidence type="ECO:0000256" key="1">
    <source>
        <dbReference type="SAM" id="MobiDB-lite"/>
    </source>
</evidence>